<dbReference type="AlphaFoldDB" id="A0AAD1W7D9"/>
<dbReference type="Proteomes" id="UP001295444">
    <property type="component" value="Chromosome 05"/>
</dbReference>
<feature type="region of interest" description="Disordered" evidence="1">
    <location>
        <begin position="1"/>
        <end position="128"/>
    </location>
</feature>
<sequence length="128" mass="13821">MEADDVTAITMDVAPPPGIIMTQGPGECGRSCPPRARISQPGLPWLPSIPTQNTDAASGKIERESRIRGTYSRTGGGANGRDGAGRDPEGGMGVASRSLAAQRRVLNTRGRPRNRRYTSSEKWRRFLD</sequence>
<organism evidence="2 3">
    <name type="scientific">Pelobates cultripes</name>
    <name type="common">Western spadefoot toad</name>
    <dbReference type="NCBI Taxonomy" id="61616"/>
    <lineage>
        <taxon>Eukaryota</taxon>
        <taxon>Metazoa</taxon>
        <taxon>Chordata</taxon>
        <taxon>Craniata</taxon>
        <taxon>Vertebrata</taxon>
        <taxon>Euteleostomi</taxon>
        <taxon>Amphibia</taxon>
        <taxon>Batrachia</taxon>
        <taxon>Anura</taxon>
        <taxon>Pelobatoidea</taxon>
        <taxon>Pelobatidae</taxon>
        <taxon>Pelobates</taxon>
    </lineage>
</organism>
<protein>
    <submittedName>
        <fullName evidence="2">Uncharacterized protein</fullName>
    </submittedName>
</protein>
<evidence type="ECO:0000313" key="2">
    <source>
        <dbReference type="EMBL" id="CAH2292225.1"/>
    </source>
</evidence>
<keyword evidence="3" id="KW-1185">Reference proteome</keyword>
<feature type="compositionally biased region" description="Basic and acidic residues" evidence="1">
    <location>
        <begin position="118"/>
        <end position="128"/>
    </location>
</feature>
<proteinExistence type="predicted"/>
<evidence type="ECO:0000313" key="3">
    <source>
        <dbReference type="Proteomes" id="UP001295444"/>
    </source>
</evidence>
<accession>A0AAD1W7D9</accession>
<dbReference type="EMBL" id="OW240916">
    <property type="protein sequence ID" value="CAH2292225.1"/>
    <property type="molecule type" value="Genomic_DNA"/>
</dbReference>
<evidence type="ECO:0000256" key="1">
    <source>
        <dbReference type="SAM" id="MobiDB-lite"/>
    </source>
</evidence>
<gene>
    <name evidence="2" type="ORF">PECUL_23A060685</name>
</gene>
<reference evidence="2" key="1">
    <citation type="submission" date="2022-03" db="EMBL/GenBank/DDBJ databases">
        <authorList>
            <person name="Alioto T."/>
            <person name="Alioto T."/>
            <person name="Gomez Garrido J."/>
        </authorList>
    </citation>
    <scope>NUCLEOTIDE SEQUENCE</scope>
</reference>
<name>A0AAD1W7D9_PELCU</name>